<evidence type="ECO:0000256" key="1">
    <source>
        <dbReference type="SAM" id="MobiDB-lite"/>
    </source>
</evidence>
<proteinExistence type="predicted"/>
<sequence length="287" mass="30860">PTQPNGKPSKKSKKKHNNNDNNTNTSTDQRIATSALRLTVVAFLVQNVRFAESLAISLASDGRGTRDGTSSGGNGQTRGNGNGNEKGYENKNGDVEAAVGVSAKGLTVHCVETTALVVDYIMSQFAGTLGEVRMTGTENRDITAHALALWSLMRKKVAMLAKYWTQASLKLYAEYMVRTLPDLTAHERTKNSTDNVLFITQARWGVVSKAAMADAAVMEIPGLVTEIVRCIVAQLQGIYTEIGEKNKNSEALFGAIGLLRSASAAEAKDPVKDEGGVDWKAVQKQKT</sequence>
<name>A0A0L0F9E1_9EUKA</name>
<dbReference type="EMBL" id="KQ245740">
    <property type="protein sequence ID" value="KNC73342.1"/>
    <property type="molecule type" value="Genomic_DNA"/>
</dbReference>
<feature type="region of interest" description="Disordered" evidence="1">
    <location>
        <begin position="1"/>
        <end position="28"/>
    </location>
</feature>
<keyword evidence="3" id="KW-1185">Reference proteome</keyword>
<dbReference type="Proteomes" id="UP000054560">
    <property type="component" value="Unassembled WGS sequence"/>
</dbReference>
<feature type="region of interest" description="Disordered" evidence="1">
    <location>
        <begin position="61"/>
        <end position="91"/>
    </location>
</feature>
<dbReference type="RefSeq" id="XP_014147244.1">
    <property type="nucleotide sequence ID" value="XM_014291769.1"/>
</dbReference>
<organism evidence="2 3">
    <name type="scientific">Sphaeroforma arctica JP610</name>
    <dbReference type="NCBI Taxonomy" id="667725"/>
    <lineage>
        <taxon>Eukaryota</taxon>
        <taxon>Ichthyosporea</taxon>
        <taxon>Ichthyophonida</taxon>
        <taxon>Sphaeroforma</taxon>
    </lineage>
</organism>
<protein>
    <submittedName>
        <fullName evidence="2">Uncharacterized protein</fullName>
    </submittedName>
</protein>
<feature type="non-terminal residue" evidence="2">
    <location>
        <position position="1"/>
    </location>
</feature>
<evidence type="ECO:0000313" key="3">
    <source>
        <dbReference type="Proteomes" id="UP000054560"/>
    </source>
</evidence>
<accession>A0A0L0F9E1</accession>
<feature type="non-terminal residue" evidence="2">
    <location>
        <position position="287"/>
    </location>
</feature>
<gene>
    <name evidence="2" type="ORF">SARC_14094</name>
</gene>
<feature type="compositionally biased region" description="Basic and acidic residues" evidence="1">
    <location>
        <begin position="268"/>
        <end position="277"/>
    </location>
</feature>
<dbReference type="GeneID" id="25914598"/>
<evidence type="ECO:0000313" key="2">
    <source>
        <dbReference type="EMBL" id="KNC73342.1"/>
    </source>
</evidence>
<feature type="compositionally biased region" description="Gly residues" evidence="1">
    <location>
        <begin position="70"/>
        <end position="84"/>
    </location>
</feature>
<feature type="region of interest" description="Disordered" evidence="1">
    <location>
        <begin position="268"/>
        <end position="287"/>
    </location>
</feature>
<reference evidence="2 3" key="1">
    <citation type="submission" date="2011-02" db="EMBL/GenBank/DDBJ databases">
        <title>The Genome Sequence of Sphaeroforma arctica JP610.</title>
        <authorList>
            <consortium name="The Broad Institute Genome Sequencing Platform"/>
            <person name="Russ C."/>
            <person name="Cuomo C."/>
            <person name="Young S.K."/>
            <person name="Zeng Q."/>
            <person name="Gargeya S."/>
            <person name="Alvarado L."/>
            <person name="Berlin A."/>
            <person name="Chapman S.B."/>
            <person name="Chen Z."/>
            <person name="Freedman E."/>
            <person name="Gellesch M."/>
            <person name="Goldberg J."/>
            <person name="Griggs A."/>
            <person name="Gujja S."/>
            <person name="Heilman E."/>
            <person name="Heiman D."/>
            <person name="Howarth C."/>
            <person name="Mehta T."/>
            <person name="Neiman D."/>
            <person name="Pearson M."/>
            <person name="Roberts A."/>
            <person name="Saif S."/>
            <person name="Shea T."/>
            <person name="Shenoy N."/>
            <person name="Sisk P."/>
            <person name="Stolte C."/>
            <person name="Sykes S."/>
            <person name="White J."/>
            <person name="Yandava C."/>
            <person name="Burger G."/>
            <person name="Gray M.W."/>
            <person name="Holland P.W.H."/>
            <person name="King N."/>
            <person name="Lang F.B.F."/>
            <person name="Roger A.J."/>
            <person name="Ruiz-Trillo I."/>
            <person name="Haas B."/>
            <person name="Nusbaum C."/>
            <person name="Birren B."/>
        </authorList>
    </citation>
    <scope>NUCLEOTIDE SEQUENCE [LARGE SCALE GENOMIC DNA]</scope>
    <source>
        <strain evidence="2 3">JP610</strain>
    </source>
</reference>
<dbReference type="AlphaFoldDB" id="A0A0L0F9E1"/>